<protein>
    <submittedName>
        <fullName evidence="1">CRAL-TRIO lipid binding domain-containing protein</fullName>
    </submittedName>
</protein>
<proteinExistence type="predicted"/>
<accession>A0A699IQX3</accession>
<organism evidence="1">
    <name type="scientific">Tanacetum cinerariifolium</name>
    <name type="common">Dalmatian daisy</name>
    <name type="synonym">Chrysanthemum cinerariifolium</name>
    <dbReference type="NCBI Taxonomy" id="118510"/>
    <lineage>
        <taxon>Eukaryota</taxon>
        <taxon>Viridiplantae</taxon>
        <taxon>Streptophyta</taxon>
        <taxon>Embryophyta</taxon>
        <taxon>Tracheophyta</taxon>
        <taxon>Spermatophyta</taxon>
        <taxon>Magnoliopsida</taxon>
        <taxon>eudicotyledons</taxon>
        <taxon>Gunneridae</taxon>
        <taxon>Pentapetalae</taxon>
        <taxon>asterids</taxon>
        <taxon>campanulids</taxon>
        <taxon>Asterales</taxon>
        <taxon>Asteraceae</taxon>
        <taxon>Asteroideae</taxon>
        <taxon>Anthemideae</taxon>
        <taxon>Anthemidinae</taxon>
        <taxon>Tanacetum</taxon>
    </lineage>
</organism>
<reference evidence="1" key="1">
    <citation type="journal article" date="2019" name="Sci. Rep.">
        <title>Draft genome of Tanacetum cinerariifolium, the natural source of mosquito coil.</title>
        <authorList>
            <person name="Yamashiro T."/>
            <person name="Shiraishi A."/>
            <person name="Satake H."/>
            <person name="Nakayama K."/>
        </authorList>
    </citation>
    <scope>NUCLEOTIDE SEQUENCE</scope>
</reference>
<dbReference type="AlphaFoldDB" id="A0A699IQX3"/>
<gene>
    <name evidence="1" type="ORF">Tci_549056</name>
</gene>
<dbReference type="EMBL" id="BKCJ010321358">
    <property type="protein sequence ID" value="GEZ77083.1"/>
    <property type="molecule type" value="Genomic_DNA"/>
</dbReference>
<evidence type="ECO:0000313" key="1">
    <source>
        <dbReference type="EMBL" id="GEZ77083.1"/>
    </source>
</evidence>
<sequence>VRNRLYSGSKIGLPLLVWLKECRSDIQLMWQHVYLMNQFGKRKTQWSRLVRKVSRGVVMEDWLGELYAELN</sequence>
<name>A0A699IQX3_TANCI</name>
<comment type="caution">
    <text evidence="1">The sequence shown here is derived from an EMBL/GenBank/DDBJ whole genome shotgun (WGS) entry which is preliminary data.</text>
</comment>
<feature type="non-terminal residue" evidence="1">
    <location>
        <position position="1"/>
    </location>
</feature>